<name>A0ABD2JQ08_HETSC</name>
<dbReference type="AlphaFoldDB" id="A0ABD2JQ08"/>
<evidence type="ECO:0000313" key="2">
    <source>
        <dbReference type="Proteomes" id="UP001620645"/>
    </source>
</evidence>
<keyword evidence="2" id="KW-1185">Reference proteome</keyword>
<dbReference type="EMBL" id="JBICCN010000118">
    <property type="protein sequence ID" value="KAL3092715.1"/>
    <property type="molecule type" value="Genomic_DNA"/>
</dbReference>
<gene>
    <name evidence="1" type="ORF">niasHS_007924</name>
</gene>
<organism evidence="1 2">
    <name type="scientific">Heterodera schachtii</name>
    <name type="common">Sugarbeet cyst nematode worm</name>
    <name type="synonym">Tylenchus schachtii</name>
    <dbReference type="NCBI Taxonomy" id="97005"/>
    <lineage>
        <taxon>Eukaryota</taxon>
        <taxon>Metazoa</taxon>
        <taxon>Ecdysozoa</taxon>
        <taxon>Nematoda</taxon>
        <taxon>Chromadorea</taxon>
        <taxon>Rhabditida</taxon>
        <taxon>Tylenchina</taxon>
        <taxon>Tylenchomorpha</taxon>
        <taxon>Tylenchoidea</taxon>
        <taxon>Heteroderidae</taxon>
        <taxon>Heteroderinae</taxon>
        <taxon>Heterodera</taxon>
    </lineage>
</organism>
<comment type="caution">
    <text evidence="1">The sequence shown here is derived from an EMBL/GenBank/DDBJ whole genome shotgun (WGS) entry which is preliminary data.</text>
</comment>
<proteinExistence type="predicted"/>
<dbReference type="Proteomes" id="UP001620645">
    <property type="component" value="Unassembled WGS sequence"/>
</dbReference>
<sequence>MDNLTVVNPTVDIPTMDNWHWGHSDNGHWTVVNPTMDNCTLVNPTVDIPTMDNLTVVNPTVDITTMDNWTVVNPTVDITTMDNWTVVNPTVVIPNNWTLVNPTVNPTVELPAVVRPTVRTMDRGGRSDSGQFYS</sequence>
<accession>A0ABD2JQ08</accession>
<protein>
    <submittedName>
        <fullName evidence="1">Uncharacterized protein</fullName>
    </submittedName>
</protein>
<evidence type="ECO:0000313" key="1">
    <source>
        <dbReference type="EMBL" id="KAL3092715.1"/>
    </source>
</evidence>
<reference evidence="1 2" key="1">
    <citation type="submission" date="2024-10" db="EMBL/GenBank/DDBJ databases">
        <authorList>
            <person name="Kim D."/>
        </authorList>
    </citation>
    <scope>NUCLEOTIDE SEQUENCE [LARGE SCALE GENOMIC DNA]</scope>
    <source>
        <strain evidence="1">Taebaek</strain>
    </source>
</reference>